<proteinExistence type="predicted"/>
<dbReference type="InterPro" id="IPR009003">
    <property type="entry name" value="Peptidase_S1_PA"/>
</dbReference>
<dbReference type="InterPro" id="IPR043504">
    <property type="entry name" value="Peptidase_S1_PA_chymotrypsin"/>
</dbReference>
<dbReference type="EMBL" id="CAKOGL010000006">
    <property type="protein sequence ID" value="CAH2087201.1"/>
    <property type="molecule type" value="Genomic_DNA"/>
</dbReference>
<evidence type="ECO:0000256" key="6">
    <source>
        <dbReference type="ARBA" id="ARBA00084094"/>
    </source>
</evidence>
<feature type="signal peptide" evidence="8">
    <location>
        <begin position="1"/>
        <end position="19"/>
    </location>
</feature>
<keyword evidence="11" id="KW-1185">Reference proteome</keyword>
<keyword evidence="2" id="KW-0800">Toxin</keyword>
<reference evidence="10" key="1">
    <citation type="submission" date="2022-03" db="EMBL/GenBank/DDBJ databases">
        <authorList>
            <person name="Tunstrom K."/>
        </authorList>
    </citation>
    <scope>NUCLEOTIDE SEQUENCE</scope>
</reference>
<keyword evidence="3" id="KW-1015">Disulfide bond</keyword>
<dbReference type="PRINTS" id="PR00722">
    <property type="entry name" value="CHYMOTRYPSIN"/>
</dbReference>
<dbReference type="Pfam" id="PF00089">
    <property type="entry name" value="Trypsin"/>
    <property type="match status" value="1"/>
</dbReference>
<evidence type="ECO:0000313" key="10">
    <source>
        <dbReference type="EMBL" id="CAH2087201.1"/>
    </source>
</evidence>
<sequence>MVMRLFYLFLCSLNYFVRSELIPDGYHKTIGIPKAYSLMNLEGVTNRIVGGHPAGTITAFPYQAGILVTLTTGQTSVCGGSLVSNTRVLTAAHCWWDGQSQASHFTIVLGSLLLFSGGSRIVTKDVVLHPNWNIREIRNDIAVVKIPRVQYDNNIQAIPLPALSDVNQDFSGLVGTATGYGKTSDAQNSFPQTTTLHHVNLKVITNTVCQTRFVDFPLHGSQLCTDGARGVGTCEGDSGGPLTVIWKNTRTLIGIVSFGVGEACQAGHPSVYTRVTAYLTWIQANL</sequence>
<dbReference type="FunFam" id="2.40.10.10:FF:000068">
    <property type="entry name" value="transmembrane protease serine 2"/>
    <property type="match status" value="1"/>
</dbReference>
<feature type="domain" description="Peptidase S1" evidence="9">
    <location>
        <begin position="48"/>
        <end position="286"/>
    </location>
</feature>
<keyword evidence="7" id="KW-0645">Protease</keyword>
<comment type="caution">
    <text evidence="10">The sequence shown here is derived from an EMBL/GenBank/DDBJ whole genome shotgun (WGS) entry which is preliminary data.</text>
</comment>
<evidence type="ECO:0000256" key="4">
    <source>
        <dbReference type="ARBA" id="ARBA00023240"/>
    </source>
</evidence>
<comment type="function">
    <text evidence="5">Fibrinolytic activity; shows preferential cleavage of Arg-Gly bonds in all three fibrinogen chains. Contact with the caterpillars causes severe bleeding, due the anticoagulant effect of the protein.</text>
</comment>
<comment type="subcellular location">
    <subcellularLocation>
        <location evidence="1">Secreted</location>
        <location evidence="1">Extracellular space</location>
    </subcellularLocation>
</comment>
<dbReference type="GO" id="GO:0005576">
    <property type="term" value="C:extracellular region"/>
    <property type="evidence" value="ECO:0007669"/>
    <property type="project" value="UniProtKB-SubCell"/>
</dbReference>
<evidence type="ECO:0000256" key="2">
    <source>
        <dbReference type="ARBA" id="ARBA00022656"/>
    </source>
</evidence>
<dbReference type="InterPro" id="IPR001254">
    <property type="entry name" value="Trypsin_dom"/>
</dbReference>
<dbReference type="AlphaFoldDB" id="A0AAU9TN70"/>
<gene>
    <name evidence="10" type="ORF">EEDITHA_LOCUS3488</name>
</gene>
<dbReference type="PROSITE" id="PS00135">
    <property type="entry name" value="TRYPSIN_SER"/>
    <property type="match status" value="1"/>
</dbReference>
<keyword evidence="6" id="KW-1205">Fibrinolytic toxin</keyword>
<evidence type="ECO:0000259" key="9">
    <source>
        <dbReference type="PROSITE" id="PS50240"/>
    </source>
</evidence>
<keyword evidence="8" id="KW-0732">Signal</keyword>
<evidence type="ECO:0000256" key="5">
    <source>
        <dbReference type="ARBA" id="ARBA00055534"/>
    </source>
</evidence>
<dbReference type="InterPro" id="IPR001314">
    <property type="entry name" value="Peptidase_S1A"/>
</dbReference>
<dbReference type="Proteomes" id="UP001153954">
    <property type="component" value="Unassembled WGS sequence"/>
</dbReference>
<dbReference type="Gene3D" id="2.40.10.10">
    <property type="entry name" value="Trypsin-like serine proteases"/>
    <property type="match status" value="2"/>
</dbReference>
<protein>
    <recommendedName>
        <fullName evidence="9">Peptidase S1 domain-containing protein</fullName>
    </recommendedName>
</protein>
<dbReference type="InterPro" id="IPR018114">
    <property type="entry name" value="TRYPSIN_HIS"/>
</dbReference>
<evidence type="ECO:0000313" key="11">
    <source>
        <dbReference type="Proteomes" id="UP001153954"/>
    </source>
</evidence>
<dbReference type="PANTHER" id="PTHR24260">
    <property type="match status" value="1"/>
</dbReference>
<keyword evidence="7" id="KW-0720">Serine protease</keyword>
<accession>A0AAU9TN70</accession>
<dbReference type="InterPro" id="IPR033116">
    <property type="entry name" value="TRYPSIN_SER"/>
</dbReference>
<evidence type="ECO:0000256" key="8">
    <source>
        <dbReference type="SAM" id="SignalP"/>
    </source>
</evidence>
<organism evidence="10 11">
    <name type="scientific">Euphydryas editha</name>
    <name type="common">Edith's checkerspot</name>
    <dbReference type="NCBI Taxonomy" id="104508"/>
    <lineage>
        <taxon>Eukaryota</taxon>
        <taxon>Metazoa</taxon>
        <taxon>Ecdysozoa</taxon>
        <taxon>Arthropoda</taxon>
        <taxon>Hexapoda</taxon>
        <taxon>Insecta</taxon>
        <taxon>Pterygota</taxon>
        <taxon>Neoptera</taxon>
        <taxon>Endopterygota</taxon>
        <taxon>Lepidoptera</taxon>
        <taxon>Glossata</taxon>
        <taxon>Ditrysia</taxon>
        <taxon>Papilionoidea</taxon>
        <taxon>Nymphalidae</taxon>
        <taxon>Nymphalinae</taxon>
        <taxon>Euphydryas</taxon>
    </lineage>
</organism>
<evidence type="ECO:0000256" key="7">
    <source>
        <dbReference type="RuleBase" id="RU363034"/>
    </source>
</evidence>
<dbReference type="GO" id="GO:0006508">
    <property type="term" value="P:proteolysis"/>
    <property type="evidence" value="ECO:0007669"/>
    <property type="project" value="UniProtKB-KW"/>
</dbReference>
<evidence type="ECO:0000256" key="3">
    <source>
        <dbReference type="ARBA" id="ARBA00023157"/>
    </source>
</evidence>
<feature type="chain" id="PRO_5043684283" description="Peptidase S1 domain-containing protein" evidence="8">
    <location>
        <begin position="20"/>
        <end position="286"/>
    </location>
</feature>
<dbReference type="PROSITE" id="PS50240">
    <property type="entry name" value="TRYPSIN_DOM"/>
    <property type="match status" value="1"/>
</dbReference>
<dbReference type="SMART" id="SM00020">
    <property type="entry name" value="Tryp_SPc"/>
    <property type="match status" value="1"/>
</dbReference>
<dbReference type="InterPro" id="IPR051333">
    <property type="entry name" value="CLIP_Serine_Protease"/>
</dbReference>
<keyword evidence="4" id="KW-1199">Hemostasis impairing toxin</keyword>
<dbReference type="GO" id="GO:0004252">
    <property type="term" value="F:serine-type endopeptidase activity"/>
    <property type="evidence" value="ECO:0007669"/>
    <property type="project" value="InterPro"/>
</dbReference>
<dbReference type="CDD" id="cd00190">
    <property type="entry name" value="Tryp_SPc"/>
    <property type="match status" value="1"/>
</dbReference>
<evidence type="ECO:0000256" key="1">
    <source>
        <dbReference type="ARBA" id="ARBA00004239"/>
    </source>
</evidence>
<dbReference type="PROSITE" id="PS00134">
    <property type="entry name" value="TRYPSIN_HIS"/>
    <property type="match status" value="1"/>
</dbReference>
<name>A0AAU9TN70_EUPED</name>
<keyword evidence="7" id="KW-0378">Hydrolase</keyword>
<dbReference type="GO" id="GO:0090729">
    <property type="term" value="F:toxin activity"/>
    <property type="evidence" value="ECO:0007669"/>
    <property type="project" value="UniProtKB-KW"/>
</dbReference>
<dbReference type="SUPFAM" id="SSF50494">
    <property type="entry name" value="Trypsin-like serine proteases"/>
    <property type="match status" value="1"/>
</dbReference>
<dbReference type="PANTHER" id="PTHR24260:SF134">
    <property type="entry name" value="AT07769P-RELATED"/>
    <property type="match status" value="1"/>
</dbReference>